<name>A0A067NKC5_PLEO1</name>
<feature type="site" description="Lowers pKa of active site Tyr" evidence="6">
    <location>
        <position position="79"/>
    </location>
</feature>
<dbReference type="PRINTS" id="PR00069">
    <property type="entry name" value="ALDKETRDTASE"/>
</dbReference>
<dbReference type="PIRSF" id="PIRSF000097">
    <property type="entry name" value="AKR"/>
    <property type="match status" value="1"/>
</dbReference>
<accession>A0A067NKC5</accession>
<dbReference type="InterPro" id="IPR023210">
    <property type="entry name" value="NADP_OxRdtase_dom"/>
</dbReference>
<dbReference type="InterPro" id="IPR018170">
    <property type="entry name" value="Aldo/ket_reductase_CS"/>
</dbReference>
<evidence type="ECO:0000256" key="3">
    <source>
        <dbReference type="ARBA" id="ARBA00023002"/>
    </source>
</evidence>
<keyword evidence="2" id="KW-0521">NADP</keyword>
<sequence>MTIPSVTLNNGVQMPAIGFGTWAGMDPAEWHKSEPWLATALKAGYTHFDTAQMYGTEKYIGNILKDAGIPRDKLFITSKLLWNYHSLIEESLDTTLKDLGTDYVDLFLIHWPQMVLYEEGNIRPRNPDGTLKVVESPSFNDVWAVFEKLLDTGKVKSIGVSNFSIKTLEELLKTAKVVPSVNQIELHPYLAQTELVEYCKSKGIVVTAYAPTGYSQVLGDPLIIELAAKYKASPAQVVLAWHLARGTTAVPKSTSEAHQKENLNLPTLDSKDVERITALDKGLRICNKPTETGIICGWSVERMGW</sequence>
<dbReference type="Proteomes" id="UP000027073">
    <property type="component" value="Unassembled WGS sequence"/>
</dbReference>
<dbReference type="InParanoid" id="A0A067NKC5"/>
<comment type="similarity">
    <text evidence="1">Belongs to the aldo/keto reductase family.</text>
</comment>
<evidence type="ECO:0000256" key="5">
    <source>
        <dbReference type="PIRSR" id="PIRSR000097-2"/>
    </source>
</evidence>
<organism evidence="8 9">
    <name type="scientific">Pleurotus ostreatus (strain PC15)</name>
    <name type="common">Oyster mushroom</name>
    <dbReference type="NCBI Taxonomy" id="1137138"/>
    <lineage>
        <taxon>Eukaryota</taxon>
        <taxon>Fungi</taxon>
        <taxon>Dikarya</taxon>
        <taxon>Basidiomycota</taxon>
        <taxon>Agaricomycotina</taxon>
        <taxon>Agaricomycetes</taxon>
        <taxon>Agaricomycetidae</taxon>
        <taxon>Agaricales</taxon>
        <taxon>Pleurotineae</taxon>
        <taxon>Pleurotaceae</taxon>
        <taxon>Pleurotus</taxon>
    </lineage>
</organism>
<evidence type="ECO:0000256" key="6">
    <source>
        <dbReference type="PIRSR" id="PIRSR000097-3"/>
    </source>
</evidence>
<dbReference type="SUPFAM" id="SSF51430">
    <property type="entry name" value="NAD(P)-linked oxidoreductase"/>
    <property type="match status" value="1"/>
</dbReference>
<dbReference type="PANTHER" id="PTHR43827:SF3">
    <property type="entry name" value="NADP-DEPENDENT OXIDOREDUCTASE DOMAIN-CONTAINING PROTEIN"/>
    <property type="match status" value="1"/>
</dbReference>
<feature type="active site" description="Proton donor" evidence="4">
    <location>
        <position position="54"/>
    </location>
</feature>
<protein>
    <recommendedName>
        <fullName evidence="7">NADP-dependent oxidoreductase domain-containing protein</fullName>
    </recommendedName>
</protein>
<reference evidence="9" key="1">
    <citation type="journal article" date="2014" name="Proc. Natl. Acad. Sci. U.S.A.">
        <title>Extensive sampling of basidiomycete genomes demonstrates inadequacy of the white-rot/brown-rot paradigm for wood decay fungi.</title>
        <authorList>
            <person name="Riley R."/>
            <person name="Salamov A.A."/>
            <person name="Brown D.W."/>
            <person name="Nagy L.G."/>
            <person name="Floudas D."/>
            <person name="Held B.W."/>
            <person name="Levasseur A."/>
            <person name="Lombard V."/>
            <person name="Morin E."/>
            <person name="Otillar R."/>
            <person name="Lindquist E.A."/>
            <person name="Sun H."/>
            <person name="LaButti K.M."/>
            <person name="Schmutz J."/>
            <person name="Jabbour D."/>
            <person name="Luo H."/>
            <person name="Baker S.E."/>
            <person name="Pisabarro A.G."/>
            <person name="Walton J.D."/>
            <person name="Blanchette R.A."/>
            <person name="Henrissat B."/>
            <person name="Martin F."/>
            <person name="Cullen D."/>
            <person name="Hibbett D.S."/>
            <person name="Grigoriev I.V."/>
        </authorList>
    </citation>
    <scope>NUCLEOTIDE SEQUENCE [LARGE SCALE GENOMIC DNA]</scope>
    <source>
        <strain evidence="9">PC15</strain>
    </source>
</reference>
<proteinExistence type="inferred from homology"/>
<dbReference type="FunFam" id="3.20.20.100:FF:000002">
    <property type="entry name" value="2,5-diketo-D-gluconic acid reductase A"/>
    <property type="match status" value="1"/>
</dbReference>
<feature type="binding site" evidence="5">
    <location>
        <position position="110"/>
    </location>
    <ligand>
        <name>substrate</name>
    </ligand>
</feature>
<feature type="domain" description="NADP-dependent oxidoreductase" evidence="7">
    <location>
        <begin position="17"/>
        <end position="280"/>
    </location>
</feature>
<keyword evidence="3" id="KW-0560">Oxidoreductase</keyword>
<dbReference type="GO" id="GO:0016616">
    <property type="term" value="F:oxidoreductase activity, acting on the CH-OH group of donors, NAD or NADP as acceptor"/>
    <property type="evidence" value="ECO:0007669"/>
    <property type="project" value="UniProtKB-ARBA"/>
</dbReference>
<dbReference type="PROSITE" id="PS00062">
    <property type="entry name" value="ALDOKETO_REDUCTASE_2"/>
    <property type="match status" value="1"/>
</dbReference>
<dbReference type="EMBL" id="KL198012">
    <property type="protein sequence ID" value="KDQ24051.1"/>
    <property type="molecule type" value="Genomic_DNA"/>
</dbReference>
<dbReference type="CDD" id="cd19071">
    <property type="entry name" value="AKR_AKR1-5-like"/>
    <property type="match status" value="1"/>
</dbReference>
<gene>
    <name evidence="8" type="ORF">PLEOSDRAFT_41480</name>
</gene>
<dbReference type="Gene3D" id="3.20.20.100">
    <property type="entry name" value="NADP-dependent oxidoreductase domain"/>
    <property type="match status" value="1"/>
</dbReference>
<evidence type="ECO:0000256" key="1">
    <source>
        <dbReference type="ARBA" id="ARBA00007905"/>
    </source>
</evidence>
<dbReference type="InterPro" id="IPR020471">
    <property type="entry name" value="AKR"/>
</dbReference>
<dbReference type="InterPro" id="IPR036812">
    <property type="entry name" value="NAD(P)_OxRdtase_dom_sf"/>
</dbReference>
<evidence type="ECO:0000256" key="2">
    <source>
        <dbReference type="ARBA" id="ARBA00022857"/>
    </source>
</evidence>
<dbReference type="VEuPathDB" id="FungiDB:PLEOSDRAFT_41480"/>
<evidence type="ECO:0000256" key="4">
    <source>
        <dbReference type="PIRSR" id="PIRSR000097-1"/>
    </source>
</evidence>
<evidence type="ECO:0000259" key="7">
    <source>
        <dbReference type="Pfam" id="PF00248"/>
    </source>
</evidence>
<dbReference type="HOGENOM" id="CLU_023205_0_0_1"/>
<evidence type="ECO:0000313" key="8">
    <source>
        <dbReference type="EMBL" id="KDQ24051.1"/>
    </source>
</evidence>
<dbReference type="Pfam" id="PF00248">
    <property type="entry name" value="Aldo_ket_red"/>
    <property type="match status" value="1"/>
</dbReference>
<dbReference type="STRING" id="1137138.A0A067NKC5"/>
<dbReference type="PANTHER" id="PTHR43827">
    <property type="entry name" value="2,5-DIKETO-D-GLUCONIC ACID REDUCTASE"/>
    <property type="match status" value="1"/>
</dbReference>
<evidence type="ECO:0000313" key="9">
    <source>
        <dbReference type="Proteomes" id="UP000027073"/>
    </source>
</evidence>
<dbReference type="AlphaFoldDB" id="A0A067NKC5"/>
<dbReference type="OrthoDB" id="416253at2759"/>